<proteinExistence type="predicted"/>
<evidence type="ECO:0000313" key="4">
    <source>
        <dbReference type="Proteomes" id="UP001228446"/>
    </source>
</evidence>
<feature type="domain" description="OLD protein-like TOPRIM" evidence="2">
    <location>
        <begin position="338"/>
        <end position="402"/>
    </location>
</feature>
<accession>A0ABU1B3B3</accession>
<gene>
    <name evidence="3" type="ORF">RFF62_04515</name>
</gene>
<dbReference type="EMBL" id="JAVIBX010000013">
    <property type="protein sequence ID" value="MDQ8833050.1"/>
    <property type="molecule type" value="Genomic_DNA"/>
</dbReference>
<organism evidence="3 4">
    <name type="scientific">Streptococcus ruminantium</name>
    <dbReference type="NCBI Taxonomy" id="1917441"/>
    <lineage>
        <taxon>Bacteria</taxon>
        <taxon>Bacillati</taxon>
        <taxon>Bacillota</taxon>
        <taxon>Bacilli</taxon>
        <taxon>Lactobacillales</taxon>
        <taxon>Streptococcaceae</taxon>
        <taxon>Streptococcus</taxon>
    </lineage>
</organism>
<dbReference type="InterPro" id="IPR027417">
    <property type="entry name" value="P-loop_NTPase"/>
</dbReference>
<dbReference type="InterPro" id="IPR003959">
    <property type="entry name" value="ATPase_AAA_core"/>
</dbReference>
<keyword evidence="4" id="KW-1185">Reference proteome</keyword>
<reference evidence="3 4" key="1">
    <citation type="submission" date="2023-08" db="EMBL/GenBank/DDBJ databases">
        <title>Streptococcus ruminantium-associated sheep mastitis outbreak detected in Italy is distinct from bovine isolates.</title>
        <authorList>
            <person name="Rosa M.N."/>
            <person name="Vezina B."/>
            <person name="Tola S."/>
        </authorList>
    </citation>
    <scope>NUCLEOTIDE SEQUENCE [LARGE SCALE GENOMIC DNA]</scope>
    <source>
        <strain evidence="3 4">OM6730</strain>
    </source>
</reference>
<dbReference type="Gene3D" id="3.40.50.300">
    <property type="entry name" value="P-loop containing nucleotide triphosphate hydrolases"/>
    <property type="match status" value="1"/>
</dbReference>
<evidence type="ECO:0000313" key="3">
    <source>
        <dbReference type="EMBL" id="MDQ8833050.1"/>
    </source>
</evidence>
<dbReference type="SUPFAM" id="SSF52540">
    <property type="entry name" value="P-loop containing nucleoside triphosphate hydrolases"/>
    <property type="match status" value="1"/>
</dbReference>
<name>A0ABU1B3B3_9STRE</name>
<protein>
    <submittedName>
        <fullName evidence="3">AAA family ATPase</fullName>
    </submittedName>
</protein>
<dbReference type="InterPro" id="IPR034139">
    <property type="entry name" value="TOPRIM_OLD"/>
</dbReference>
<sequence>MKKSTESPSVVIKEITFNNDNKIKFNKDDIILLVGANNVGKSRTLKDLREDLNNTSKSKVIIENVAYEAAGFSGDKLREYFERNIEKSSYGGYNVWIDDNDSHTFDEHSFTNISDEKNYFKALFSFLSTENRLGITKPINFNYKVDNQSLNIIQKLEKDSDSITNLNQALDLGFQKSVEVFEDYVDGHLIKQYKIGESQTIADAINSNSREKVNKLKPLEDLHNQGDGIRTAVAILSSIIVSEHSLFLIDEPETFLHPPQAKILGKNMVKLSFGKQLFISTHNIDFIRGVLEEDSARVKIIKIDRHDNNNAFNLVDNDSITKISNDKNLKYTNILNGLFYKQVVLCENESDCKFYSAILEHEDLTIYQNTLFCAVGGKEQFKKIVPLLKELNIEYQIIADIDLINNIDSLKQLLNSAIPNSYNEIAGQHKKFLENFQKETNSQVKTQEVIRAEINSLFNEDKYISSKTAEQMKSLLRDVNSLKLLKTGGKAVIPQGDCVRLFKQIVDFLKENNIYVLECGEIERFVPDVSGHGNNWVEKTFTKYEDISADVYDEARKFIRTVFIQ</sequence>
<dbReference type="PANTHER" id="PTHR43581:SF2">
    <property type="entry name" value="EXCINUCLEASE ATPASE SUBUNIT"/>
    <property type="match status" value="1"/>
</dbReference>
<dbReference type="Pfam" id="PF13304">
    <property type="entry name" value="AAA_21"/>
    <property type="match status" value="1"/>
</dbReference>
<dbReference type="RefSeq" id="WP_308937935.1">
    <property type="nucleotide sequence ID" value="NZ_JAVIBP010000012.1"/>
</dbReference>
<comment type="caution">
    <text evidence="3">The sequence shown here is derived from an EMBL/GenBank/DDBJ whole genome shotgun (WGS) entry which is preliminary data.</text>
</comment>
<dbReference type="PANTHER" id="PTHR43581">
    <property type="entry name" value="ATP/GTP PHOSPHATASE"/>
    <property type="match status" value="1"/>
</dbReference>
<evidence type="ECO:0000259" key="1">
    <source>
        <dbReference type="Pfam" id="PF13304"/>
    </source>
</evidence>
<dbReference type="Pfam" id="PF20469">
    <property type="entry name" value="OLD-like_TOPRIM"/>
    <property type="match status" value="1"/>
</dbReference>
<dbReference type="Proteomes" id="UP001228446">
    <property type="component" value="Unassembled WGS sequence"/>
</dbReference>
<evidence type="ECO:0000259" key="2">
    <source>
        <dbReference type="Pfam" id="PF20469"/>
    </source>
</evidence>
<dbReference type="InterPro" id="IPR051396">
    <property type="entry name" value="Bact_Antivir_Def_Nuclease"/>
</dbReference>
<feature type="domain" description="ATPase AAA-type core" evidence="1">
    <location>
        <begin position="70"/>
        <end position="284"/>
    </location>
</feature>